<dbReference type="OrthoDB" id="9802862at2"/>
<evidence type="ECO:0000259" key="10">
    <source>
        <dbReference type="PROSITE" id="PS52035"/>
    </source>
</evidence>
<feature type="region of interest" description="Disordered" evidence="8">
    <location>
        <begin position="146"/>
        <end position="237"/>
    </location>
</feature>
<dbReference type="PRINTS" id="PR00765">
    <property type="entry name" value="CRBOXYPTASEA"/>
</dbReference>
<dbReference type="PANTHER" id="PTHR11705:SF143">
    <property type="entry name" value="SLL0236 PROTEIN"/>
    <property type="match status" value="1"/>
</dbReference>
<dbReference type="PROSITE" id="PS52035">
    <property type="entry name" value="PEPTIDASE_M14"/>
    <property type="match status" value="1"/>
</dbReference>
<keyword evidence="5" id="KW-0862">Zinc</keyword>
<keyword evidence="12" id="KW-1185">Reference proteome</keyword>
<dbReference type="SMART" id="SM00631">
    <property type="entry name" value="Zn_pept"/>
    <property type="match status" value="1"/>
</dbReference>
<dbReference type="PANTHER" id="PTHR11705">
    <property type="entry name" value="PROTEASE FAMILY M14 CARBOXYPEPTIDASE A,B"/>
    <property type="match status" value="1"/>
</dbReference>
<dbReference type="CDD" id="cd06229">
    <property type="entry name" value="M14_Endopeptidase_I"/>
    <property type="match status" value="1"/>
</dbReference>
<evidence type="ECO:0000256" key="7">
    <source>
        <dbReference type="PROSITE-ProRule" id="PRU01379"/>
    </source>
</evidence>
<dbReference type="AlphaFoldDB" id="A0A0A5GPJ8"/>
<name>A0A0A5GPJ8_9BACI</name>
<dbReference type="eggNOG" id="COG2866">
    <property type="taxonomic scope" value="Bacteria"/>
</dbReference>
<dbReference type="InterPro" id="IPR000834">
    <property type="entry name" value="Peptidase_M14"/>
</dbReference>
<dbReference type="GO" id="GO:0005615">
    <property type="term" value="C:extracellular space"/>
    <property type="evidence" value="ECO:0007669"/>
    <property type="project" value="TreeGrafter"/>
</dbReference>
<proteinExistence type="inferred from homology"/>
<dbReference type="Pfam" id="PF08239">
    <property type="entry name" value="SH3_3"/>
    <property type="match status" value="1"/>
</dbReference>
<dbReference type="STRING" id="1385510.GCA_000425205_00162"/>
<evidence type="ECO:0000256" key="4">
    <source>
        <dbReference type="ARBA" id="ARBA00022801"/>
    </source>
</evidence>
<comment type="caution">
    <text evidence="11">The sequence shown here is derived from an EMBL/GenBank/DDBJ whole genome shotgun (WGS) entry which is preliminary data.</text>
</comment>
<dbReference type="GO" id="GO:0006508">
    <property type="term" value="P:proteolysis"/>
    <property type="evidence" value="ECO:0007669"/>
    <property type="project" value="UniProtKB-KW"/>
</dbReference>
<evidence type="ECO:0000256" key="5">
    <source>
        <dbReference type="ARBA" id="ARBA00022833"/>
    </source>
</evidence>
<evidence type="ECO:0000313" key="11">
    <source>
        <dbReference type="EMBL" id="KGX93909.1"/>
    </source>
</evidence>
<dbReference type="Gene3D" id="3.40.630.10">
    <property type="entry name" value="Zn peptidases"/>
    <property type="match status" value="1"/>
</dbReference>
<gene>
    <name evidence="11" type="ORF">N781_01590</name>
</gene>
<evidence type="ECO:0000256" key="1">
    <source>
        <dbReference type="ARBA" id="ARBA00001947"/>
    </source>
</evidence>
<comment type="similarity">
    <text evidence="2 7">Belongs to the peptidase M14 family.</text>
</comment>
<dbReference type="Pfam" id="PF00246">
    <property type="entry name" value="Peptidase_M14"/>
    <property type="match status" value="1"/>
</dbReference>
<feature type="chain" id="PRO_5038631197" evidence="9">
    <location>
        <begin position="22"/>
        <end position="1104"/>
    </location>
</feature>
<keyword evidence="9" id="KW-0732">Signal</keyword>
<dbReference type="GO" id="GO:0004181">
    <property type="term" value="F:metallocarboxypeptidase activity"/>
    <property type="evidence" value="ECO:0007669"/>
    <property type="project" value="InterPro"/>
</dbReference>
<dbReference type="InterPro" id="IPR034274">
    <property type="entry name" value="ENP1_M14_CPD"/>
</dbReference>
<feature type="signal peptide" evidence="9">
    <location>
        <begin position="1"/>
        <end position="21"/>
    </location>
</feature>
<dbReference type="SMART" id="SM00287">
    <property type="entry name" value="SH3b"/>
    <property type="match status" value="5"/>
</dbReference>
<evidence type="ECO:0000256" key="3">
    <source>
        <dbReference type="ARBA" id="ARBA00022670"/>
    </source>
</evidence>
<feature type="compositionally biased region" description="Polar residues" evidence="8">
    <location>
        <begin position="218"/>
        <end position="227"/>
    </location>
</feature>
<evidence type="ECO:0000256" key="9">
    <source>
        <dbReference type="SAM" id="SignalP"/>
    </source>
</evidence>
<protein>
    <submittedName>
        <fullName evidence="11">Peptidase M14</fullName>
    </submittedName>
</protein>
<dbReference type="RefSeq" id="WP_051239561.1">
    <property type="nucleotide sequence ID" value="NZ_AULI01000001.1"/>
</dbReference>
<evidence type="ECO:0000256" key="6">
    <source>
        <dbReference type="ARBA" id="ARBA00023049"/>
    </source>
</evidence>
<dbReference type="Proteomes" id="UP000030528">
    <property type="component" value="Unassembled WGS sequence"/>
</dbReference>
<comment type="cofactor">
    <cofactor evidence="1">
        <name>Zn(2+)</name>
        <dbReference type="ChEBI" id="CHEBI:29105"/>
    </cofactor>
</comment>
<feature type="domain" description="Peptidase M14" evidence="10">
    <location>
        <begin position="807"/>
        <end position="1101"/>
    </location>
</feature>
<evidence type="ECO:0000256" key="8">
    <source>
        <dbReference type="SAM" id="MobiDB-lite"/>
    </source>
</evidence>
<reference evidence="11 12" key="1">
    <citation type="submission" date="2013-08" db="EMBL/GenBank/DDBJ databases">
        <authorList>
            <person name="Huang J."/>
            <person name="Wang G."/>
        </authorList>
    </citation>
    <scope>NUCLEOTIDE SEQUENCE [LARGE SCALE GENOMIC DNA]</scope>
    <source>
        <strain evidence="11 12">JSM 076056</strain>
    </source>
</reference>
<evidence type="ECO:0000313" key="12">
    <source>
        <dbReference type="Proteomes" id="UP000030528"/>
    </source>
</evidence>
<dbReference type="GO" id="GO:0008270">
    <property type="term" value="F:zinc ion binding"/>
    <property type="evidence" value="ECO:0007669"/>
    <property type="project" value="InterPro"/>
</dbReference>
<dbReference type="InterPro" id="IPR003646">
    <property type="entry name" value="SH3-like_bac-type"/>
</dbReference>
<keyword evidence="6" id="KW-0482">Metalloprotease</keyword>
<sequence length="1104" mass="123411">MRKAVAWLIILMMIVPTSMISANSPEYVTLELLEDVPLKHENWGTMTLLKGTTIYGQAENDGYLVQYYNDHVDLNNEMVKVVETGVTDDYAQYEEQTYLQEVVSEKQVIVSKSGEELGHIASQEELYYVEGNRNTIQIGNKMFHVKPDESASNEGTSGKQAEESGSEEASETKGSSTPEKPSSTEDSNVEEAPNTNQQKTVVEEEQEGEPSKEVSVADASNVQSEDVSASAAPEVNSTEVTFEETDVFEVTSSYINVYVRENGSLTSVGRLEQGEIFERTADYGSWHKLRVGNQTAYVWAPATKAVANEGALSTTNTVGNREVLIVEDAPIFATSNPKSDLYVGILSKGTEVTYLSKESGMYKVNVGNREVYLEEEYITEPFVNSDAYFKVNQDNVGLYERTGEGLVAIGQLENGEVYQRVASYGSWHKVKVGSKVAFVWARATSPVEKPNVPFTNEAGSLKATLVSDASVYDNSSGSLEYIGELQEGTEMSYISKFGNWYKVNFNNRTAYIYGSAVKTSFTKADSYFRVDTDNVTLYESDGGQLTSIGKLSKGQVYERLGQTGGWHRVRVGNDIGYVWASATSPASGGTNSYISNVGSLQGELVSDVTVYDNSSGKLVEIGVLYKGMELAYLEKVGSWYKVNFNNRVGYVYKSGVKENFAGDYFRVTNNHTTLYKRENGSLKEVGQLQNNTVYKRVADYGSWHKIRIGKTTGYIWENATEPSSKADMRSEQQQKSTGIRFSINQDVTVYDNSSGSLKPIGTLWSGEQYNMVSTSGAWVEVDYLNKKGYIYKPALSIQSIDLVNPNKTYSYQQMRTDLYELRNSYPDLVELITIGKSEDGRELFALKLGKGKEEVMFNGSHHAREHMTTNVLMEMIDQYASSYTKNQSFDGYPTRTILNETSMWFVPMLNPDGVTLVQQGYRSANNSSAVLALNGFSYDFSSWKANINGVDLNRQYPADWANIRNNASGPTYKNYKGRAPLTESEARALYDFTYQHDFQTTVAYHSSGEIIYWYFNQPSSTYSRDLRLANQVSDITGYSLVAAKPNPSGGGYTDWFVQDKRLPGLTIEISPYTYEQPVPQKYWSRIWRQNRSIGLFIAEEVTER</sequence>
<keyword evidence="4" id="KW-0378">Hydrolase</keyword>
<dbReference type="Gene3D" id="2.30.30.40">
    <property type="entry name" value="SH3 Domains"/>
    <property type="match status" value="3"/>
</dbReference>
<dbReference type="SUPFAM" id="SSF53187">
    <property type="entry name" value="Zn-dependent exopeptidases"/>
    <property type="match status" value="1"/>
</dbReference>
<keyword evidence="3" id="KW-0645">Protease</keyword>
<evidence type="ECO:0000256" key="2">
    <source>
        <dbReference type="ARBA" id="ARBA00005988"/>
    </source>
</evidence>
<feature type="active site" description="Proton donor/acceptor" evidence="7">
    <location>
        <position position="1068"/>
    </location>
</feature>
<dbReference type="EMBL" id="AVPE01000001">
    <property type="protein sequence ID" value="KGX93909.1"/>
    <property type="molecule type" value="Genomic_DNA"/>
</dbReference>
<organism evidence="11 12">
    <name type="scientific">Pontibacillus halophilus JSM 076056 = DSM 19796</name>
    <dbReference type="NCBI Taxonomy" id="1385510"/>
    <lineage>
        <taxon>Bacteria</taxon>
        <taxon>Bacillati</taxon>
        <taxon>Bacillota</taxon>
        <taxon>Bacilli</taxon>
        <taxon>Bacillales</taxon>
        <taxon>Bacillaceae</taxon>
        <taxon>Pontibacillus</taxon>
    </lineage>
</organism>
<accession>A0A0A5GPJ8</accession>